<dbReference type="AlphaFoldDB" id="A0A4R2P1L4"/>
<evidence type="ECO:0008006" key="5">
    <source>
        <dbReference type="Google" id="ProtNLM"/>
    </source>
</evidence>
<gene>
    <name evidence="3" type="ORF">EV195_101720</name>
</gene>
<dbReference type="InterPro" id="IPR011990">
    <property type="entry name" value="TPR-like_helical_dom_sf"/>
</dbReference>
<evidence type="ECO:0000313" key="4">
    <source>
        <dbReference type="Proteomes" id="UP000294564"/>
    </source>
</evidence>
<feature type="chain" id="PRO_5020222131" description="Tetratricopeptide repeat protein" evidence="2">
    <location>
        <begin position="25"/>
        <end position="439"/>
    </location>
</feature>
<dbReference type="EMBL" id="SLXM01000001">
    <property type="protein sequence ID" value="TCP28540.1"/>
    <property type="molecule type" value="Genomic_DNA"/>
</dbReference>
<accession>A0A4R2P1L4</accession>
<keyword evidence="2" id="KW-0732">Signal</keyword>
<keyword evidence="1" id="KW-0175">Coiled coil</keyword>
<dbReference type="OrthoDB" id="1522899at2"/>
<evidence type="ECO:0000313" key="3">
    <source>
        <dbReference type="EMBL" id="TCP28540.1"/>
    </source>
</evidence>
<dbReference type="Gene3D" id="1.25.40.10">
    <property type="entry name" value="Tetratricopeptide repeat domain"/>
    <property type="match status" value="1"/>
</dbReference>
<organism evidence="3 4">
    <name type="scientific">Tenacibaculum skagerrakense</name>
    <dbReference type="NCBI Taxonomy" id="186571"/>
    <lineage>
        <taxon>Bacteria</taxon>
        <taxon>Pseudomonadati</taxon>
        <taxon>Bacteroidota</taxon>
        <taxon>Flavobacteriia</taxon>
        <taxon>Flavobacteriales</taxon>
        <taxon>Flavobacteriaceae</taxon>
        <taxon>Tenacibaculum</taxon>
    </lineage>
</organism>
<feature type="coiled-coil region" evidence="1">
    <location>
        <begin position="160"/>
        <end position="187"/>
    </location>
</feature>
<evidence type="ECO:0000256" key="1">
    <source>
        <dbReference type="SAM" id="Coils"/>
    </source>
</evidence>
<dbReference type="RefSeq" id="WP_132792968.1">
    <property type="nucleotide sequence ID" value="NZ_SLXM01000001.1"/>
</dbReference>
<protein>
    <recommendedName>
        <fullName evidence="5">Tetratricopeptide repeat protein</fullName>
    </recommendedName>
</protein>
<evidence type="ECO:0000256" key="2">
    <source>
        <dbReference type="SAM" id="SignalP"/>
    </source>
</evidence>
<reference evidence="3 4" key="1">
    <citation type="submission" date="2019-03" db="EMBL/GenBank/DDBJ databases">
        <title>Genomic Encyclopedia of Type Strains, Phase IV (KMG-IV): sequencing the most valuable type-strain genomes for metagenomic binning, comparative biology and taxonomic classification.</title>
        <authorList>
            <person name="Goeker M."/>
        </authorList>
    </citation>
    <scope>NUCLEOTIDE SEQUENCE [LARGE SCALE GENOMIC DNA]</scope>
    <source>
        <strain evidence="3 4">DSM 14836</strain>
    </source>
</reference>
<proteinExistence type="predicted"/>
<comment type="caution">
    <text evidence="3">The sequence shown here is derived from an EMBL/GenBank/DDBJ whole genome shotgun (WGS) entry which is preliminary data.</text>
</comment>
<feature type="signal peptide" evidence="2">
    <location>
        <begin position="1"/>
        <end position="24"/>
    </location>
</feature>
<sequence length="439" mass="48935">MKKITTYLLTGLFLFAAVGLNAQASQDCTIKYNLFKGDVNTKKYEQSKENLNYLMTNCPKLSVNIYIYGAKTADNLKDAALYKKVYETRIANFPEKGVAKAHSDYATFLDDNNLGSEDEIFSLLEKAYKADPKDMGVKNIFKYFKGIVSRYKDSDPQKVFDTYDDVMESVEEKLDDYNKKISKLMAKDSLGTIDAKGKRLLKAYTTNSKALGLIEGGLDADISEIATCERLIPIFSRDFEANKTNGVWLRRGVSRLYNKECDTDPLFEKMAKAYADVTQSADAFNFIAGVLERNGDKSGAASMRKKAFELETDPNKKARLKLREAQGTRNSSRARALAYEALKYNPNMGKAYLFIASLYAKSANSCGDDEFEKRMVYVAALNKAEKAQRVDPGCGAGRYISSYRGNVPSKKLIFTKGVAAGSAHKIGCWIGETVRVPNN</sequence>
<dbReference type="Proteomes" id="UP000294564">
    <property type="component" value="Unassembled WGS sequence"/>
</dbReference>
<keyword evidence="4" id="KW-1185">Reference proteome</keyword>
<name>A0A4R2P1L4_9FLAO</name>